<dbReference type="PANTHER" id="PTHR34387:SF1">
    <property type="entry name" value="PERIPLASMIC IMMUNOGENIC PROTEIN"/>
    <property type="match status" value="1"/>
</dbReference>
<feature type="non-terminal residue" evidence="2">
    <location>
        <position position="1"/>
    </location>
</feature>
<reference evidence="2 3" key="1">
    <citation type="submission" date="2021-07" db="EMBL/GenBank/DDBJ databases">
        <title>Paenibacillus radiodurans sp. nov., isolated from the southeastern edge of Tengger Desert.</title>
        <authorList>
            <person name="Zhang G."/>
        </authorList>
    </citation>
    <scope>NUCLEOTIDE SEQUENCE [LARGE SCALE GENOMIC DNA]</scope>
    <source>
        <strain evidence="2 3">CCM 7311</strain>
    </source>
</reference>
<feature type="coiled-coil region" evidence="1">
    <location>
        <begin position="136"/>
        <end position="163"/>
    </location>
</feature>
<dbReference type="Pfam" id="PF04402">
    <property type="entry name" value="SIMPL"/>
    <property type="match status" value="1"/>
</dbReference>
<accession>A0ABS7C9D7</accession>
<evidence type="ECO:0000256" key="1">
    <source>
        <dbReference type="SAM" id="Coils"/>
    </source>
</evidence>
<comment type="caution">
    <text evidence="2">The sequence shown here is derived from an EMBL/GenBank/DDBJ whole genome shotgun (WGS) entry which is preliminary data.</text>
</comment>
<gene>
    <name evidence="2" type="ORF">K0U00_26275</name>
</gene>
<sequence length="223" mass="23514">VYAAGEAGEVQKGIITVSGQGELQAAPDVAYVNVGVETRAATAKEAQASNATKFAALQTVLFEKSKLAEKDVKTTNFNVQPQYTYNEKDGTNKVTGYVATHSIQITTRDLINIGQLLDNLSAAGANRMDGVQFDTEKQDQYELQALEKAMANAKAKAETLAKAAGKQLKAAVNISQSSSGSIPVYNKGLMSAVPQAAADSASTTIQTGEITLSANVQVSYEME</sequence>
<dbReference type="EMBL" id="JAHZIK010000888">
    <property type="protein sequence ID" value="MBW7457555.1"/>
    <property type="molecule type" value="Genomic_DNA"/>
</dbReference>
<dbReference type="Gene3D" id="3.30.70.2970">
    <property type="entry name" value="Protein of unknown function (DUF541), domain 2"/>
    <property type="match status" value="1"/>
</dbReference>
<dbReference type="InterPro" id="IPR052022">
    <property type="entry name" value="26kDa_periplasmic_antigen"/>
</dbReference>
<keyword evidence="1" id="KW-0175">Coiled coil</keyword>
<evidence type="ECO:0000313" key="3">
    <source>
        <dbReference type="Proteomes" id="UP001519887"/>
    </source>
</evidence>
<name>A0ABS7C9D7_9BACL</name>
<proteinExistence type="predicted"/>
<organism evidence="2 3">
    <name type="scientific">Paenibacillus sepulcri</name>
    <dbReference type="NCBI Taxonomy" id="359917"/>
    <lineage>
        <taxon>Bacteria</taxon>
        <taxon>Bacillati</taxon>
        <taxon>Bacillota</taxon>
        <taxon>Bacilli</taxon>
        <taxon>Bacillales</taxon>
        <taxon>Paenibacillaceae</taxon>
        <taxon>Paenibacillus</taxon>
    </lineage>
</organism>
<dbReference type="Proteomes" id="UP001519887">
    <property type="component" value="Unassembled WGS sequence"/>
</dbReference>
<evidence type="ECO:0000313" key="2">
    <source>
        <dbReference type="EMBL" id="MBW7457555.1"/>
    </source>
</evidence>
<dbReference type="PANTHER" id="PTHR34387">
    <property type="entry name" value="SLR1258 PROTEIN"/>
    <property type="match status" value="1"/>
</dbReference>
<dbReference type="Gene3D" id="3.30.110.170">
    <property type="entry name" value="Protein of unknown function (DUF541), domain 1"/>
    <property type="match status" value="1"/>
</dbReference>
<keyword evidence="3" id="KW-1185">Reference proteome</keyword>
<dbReference type="InterPro" id="IPR007497">
    <property type="entry name" value="SIMPL/DUF541"/>
</dbReference>
<protein>
    <submittedName>
        <fullName evidence="2">SIMPL domain-containing protein</fullName>
    </submittedName>
</protein>